<dbReference type="InterPro" id="IPR011335">
    <property type="entry name" value="Restrct_endonuc-II-like"/>
</dbReference>
<dbReference type="GO" id="GO:0003676">
    <property type="term" value="F:nucleic acid binding"/>
    <property type="evidence" value="ECO:0007669"/>
    <property type="project" value="InterPro"/>
</dbReference>
<comment type="similarity">
    <text evidence="1 2">Belongs to the UPF0102 family.</text>
</comment>
<sequence>MNRGRFLSSRDKGNIYESIACNYLVGNGYSIFERNLSTKLGEIDILAKKDNVLVLVEVKGKNSEKFGHPLEFITKSKLLKIKKAYNLLLSEGVLPEHEVVRIDVIYFKPNSEYVHIIGDDWIL</sequence>
<dbReference type="Gene3D" id="3.40.1350.10">
    <property type="match status" value="1"/>
</dbReference>
<proteinExistence type="inferred from homology"/>
<evidence type="ECO:0000256" key="1">
    <source>
        <dbReference type="ARBA" id="ARBA00006738"/>
    </source>
</evidence>
<dbReference type="AlphaFoldDB" id="A0A7C5KE58"/>
<protein>
    <recommendedName>
        <fullName evidence="2">UPF0102 protein ENL70_07845</fullName>
    </recommendedName>
</protein>
<gene>
    <name evidence="3" type="ORF">ENL70_07845</name>
</gene>
<dbReference type="InterPro" id="IPR003509">
    <property type="entry name" value="UPF0102_YraN-like"/>
</dbReference>
<evidence type="ECO:0000256" key="2">
    <source>
        <dbReference type="HAMAP-Rule" id="MF_00048"/>
    </source>
</evidence>
<name>A0A7C5KE58_9BACT</name>
<dbReference type="EMBL" id="DRUY01000261">
    <property type="protein sequence ID" value="HHI66438.1"/>
    <property type="molecule type" value="Genomic_DNA"/>
</dbReference>
<reference evidence="3" key="1">
    <citation type="journal article" date="2020" name="mSystems">
        <title>Genome- and Community-Level Interaction Insights into Carbon Utilization and Element Cycling Functions of Hydrothermarchaeota in Hydrothermal Sediment.</title>
        <authorList>
            <person name="Zhou Z."/>
            <person name="Liu Y."/>
            <person name="Xu W."/>
            <person name="Pan J."/>
            <person name="Luo Z.H."/>
            <person name="Li M."/>
        </authorList>
    </citation>
    <scope>NUCLEOTIDE SEQUENCE [LARGE SCALE GENOMIC DNA]</scope>
    <source>
        <strain evidence="3">SpSt-1019</strain>
    </source>
</reference>
<dbReference type="HAMAP" id="MF_00048">
    <property type="entry name" value="UPF0102"/>
    <property type="match status" value="1"/>
</dbReference>
<dbReference type="PANTHER" id="PTHR34039">
    <property type="entry name" value="UPF0102 PROTEIN YRAN"/>
    <property type="match status" value="1"/>
</dbReference>
<evidence type="ECO:0000313" key="3">
    <source>
        <dbReference type="EMBL" id="HHI66438.1"/>
    </source>
</evidence>
<dbReference type="InterPro" id="IPR011856">
    <property type="entry name" value="tRNA_endonuc-like_dom_sf"/>
</dbReference>
<dbReference type="Pfam" id="PF02021">
    <property type="entry name" value="UPF0102"/>
    <property type="match status" value="1"/>
</dbReference>
<organism evidence="3">
    <name type="scientific">Thermodesulfobium narugense</name>
    <dbReference type="NCBI Taxonomy" id="184064"/>
    <lineage>
        <taxon>Bacteria</taxon>
        <taxon>Pseudomonadati</taxon>
        <taxon>Thermodesulfobiota</taxon>
        <taxon>Thermodesulfobiia</taxon>
        <taxon>Thermodesulfobiales</taxon>
        <taxon>Thermodesulfobiaceae</taxon>
        <taxon>Thermodesulfobium</taxon>
    </lineage>
</organism>
<comment type="caution">
    <text evidence="3">The sequence shown here is derived from an EMBL/GenBank/DDBJ whole genome shotgun (WGS) entry which is preliminary data.</text>
</comment>
<accession>A0A7C5KE58</accession>
<dbReference type="SUPFAM" id="SSF52980">
    <property type="entry name" value="Restriction endonuclease-like"/>
    <property type="match status" value="1"/>
</dbReference>
<dbReference type="PANTHER" id="PTHR34039:SF1">
    <property type="entry name" value="UPF0102 PROTEIN YRAN"/>
    <property type="match status" value="1"/>
</dbReference>